<dbReference type="InterPro" id="IPR008144">
    <property type="entry name" value="Guanylate_kin-like_dom"/>
</dbReference>
<keyword evidence="4" id="KW-1185">Reference proteome</keyword>
<reference evidence="3" key="1">
    <citation type="submission" date="2022-03" db="EMBL/GenBank/DDBJ databases">
        <authorList>
            <person name="Tunstrom K."/>
        </authorList>
    </citation>
    <scope>NUCLEOTIDE SEQUENCE</scope>
</reference>
<dbReference type="InterPro" id="IPR050716">
    <property type="entry name" value="MAGUK"/>
</dbReference>
<comment type="caution">
    <text evidence="3">The sequence shown here is derived from an EMBL/GenBank/DDBJ whole genome shotgun (WGS) entry which is preliminary data.</text>
</comment>
<dbReference type="Gene3D" id="3.30.63.10">
    <property type="entry name" value="Guanylate Kinase phosphate binding domain"/>
    <property type="match status" value="1"/>
</dbReference>
<dbReference type="Pfam" id="PF00625">
    <property type="entry name" value="Guanylate_kin"/>
    <property type="match status" value="1"/>
</dbReference>
<feature type="compositionally biased region" description="Acidic residues" evidence="1">
    <location>
        <begin position="20"/>
        <end position="29"/>
    </location>
</feature>
<evidence type="ECO:0000256" key="1">
    <source>
        <dbReference type="SAM" id="MobiDB-lite"/>
    </source>
</evidence>
<dbReference type="InterPro" id="IPR027417">
    <property type="entry name" value="P-loop_NTPase"/>
</dbReference>
<gene>
    <name evidence="3" type="ORF">EEDITHA_LOCUS6076</name>
</gene>
<organism evidence="3 4">
    <name type="scientific">Euphydryas editha</name>
    <name type="common">Edith's checkerspot</name>
    <dbReference type="NCBI Taxonomy" id="104508"/>
    <lineage>
        <taxon>Eukaryota</taxon>
        <taxon>Metazoa</taxon>
        <taxon>Ecdysozoa</taxon>
        <taxon>Arthropoda</taxon>
        <taxon>Hexapoda</taxon>
        <taxon>Insecta</taxon>
        <taxon>Pterygota</taxon>
        <taxon>Neoptera</taxon>
        <taxon>Endopterygota</taxon>
        <taxon>Lepidoptera</taxon>
        <taxon>Glossata</taxon>
        <taxon>Ditrysia</taxon>
        <taxon>Papilionoidea</taxon>
        <taxon>Nymphalidae</taxon>
        <taxon>Nymphalinae</taxon>
        <taxon>Euphydryas</taxon>
    </lineage>
</organism>
<feature type="region of interest" description="Disordered" evidence="1">
    <location>
        <begin position="1"/>
        <end position="30"/>
    </location>
</feature>
<evidence type="ECO:0000259" key="2">
    <source>
        <dbReference type="PROSITE" id="PS50052"/>
    </source>
</evidence>
<dbReference type="FunFam" id="3.30.63.10:FF:000002">
    <property type="entry name" value="Guanylate kinase 1"/>
    <property type="match status" value="1"/>
</dbReference>
<sequence length="238" mass="27602">MSDSDISLDDPANPVLLDTPDSDDSLELDIIERGRRRNETLQNLEEDEEERRIIIKSRKRKKDNNKRKDQSHQCQATLAEDIEAQSKFRQDKVISYAKMSLVDQHLSHIRPIVLIGPPNIGRHELRQRLMEDSSRFAVAVPHTSRTCMKYEAQGLDYYFISREQFESDTRYMKFVEYGEFENDYYGTSIEAVKAVVNSGKICVLKVRCETLDILRISELKPNRVFVALLELGEAETED</sequence>
<name>A0AAU9TQZ4_EUPED</name>
<dbReference type="SMART" id="SM00072">
    <property type="entry name" value="GuKc"/>
    <property type="match status" value="1"/>
</dbReference>
<dbReference type="Proteomes" id="UP001153954">
    <property type="component" value="Unassembled WGS sequence"/>
</dbReference>
<dbReference type="AlphaFoldDB" id="A0AAU9TQZ4"/>
<dbReference type="SUPFAM" id="SSF52540">
    <property type="entry name" value="P-loop containing nucleoside triphosphate hydrolases"/>
    <property type="match status" value="1"/>
</dbReference>
<accession>A0AAU9TQZ4</accession>
<evidence type="ECO:0000313" key="3">
    <source>
        <dbReference type="EMBL" id="CAH2090079.1"/>
    </source>
</evidence>
<feature type="domain" description="Guanylate kinase-like" evidence="2">
    <location>
        <begin position="109"/>
        <end position="238"/>
    </location>
</feature>
<dbReference type="InterPro" id="IPR008145">
    <property type="entry name" value="GK/Ca_channel_bsu"/>
</dbReference>
<proteinExistence type="predicted"/>
<dbReference type="Gene3D" id="3.40.50.300">
    <property type="entry name" value="P-loop containing nucleotide triphosphate hydrolases"/>
    <property type="match status" value="1"/>
</dbReference>
<dbReference type="PANTHER" id="PTHR23122">
    <property type="entry name" value="MEMBRANE-ASSOCIATED GUANYLATE KINASE MAGUK"/>
    <property type="match status" value="1"/>
</dbReference>
<dbReference type="EMBL" id="CAKOGL010000009">
    <property type="protein sequence ID" value="CAH2090079.1"/>
    <property type="molecule type" value="Genomic_DNA"/>
</dbReference>
<protein>
    <recommendedName>
        <fullName evidence="2">Guanylate kinase-like domain-containing protein</fullName>
    </recommendedName>
</protein>
<dbReference type="PROSITE" id="PS50052">
    <property type="entry name" value="GUANYLATE_KINASE_2"/>
    <property type="match status" value="1"/>
</dbReference>
<evidence type="ECO:0000313" key="4">
    <source>
        <dbReference type="Proteomes" id="UP001153954"/>
    </source>
</evidence>